<evidence type="ECO:0000256" key="3">
    <source>
        <dbReference type="ARBA" id="ARBA00022563"/>
    </source>
</evidence>
<evidence type="ECO:0000256" key="7">
    <source>
        <dbReference type="RuleBase" id="RU004474"/>
    </source>
</evidence>
<evidence type="ECO:0000313" key="9">
    <source>
        <dbReference type="EMBL" id="RNA44935.1"/>
    </source>
</evidence>
<dbReference type="InterPro" id="IPR017925">
    <property type="entry name" value="DHFR_CS"/>
</dbReference>
<feature type="domain" description="DHFR" evidence="8">
    <location>
        <begin position="10"/>
        <end position="208"/>
    </location>
</feature>
<evidence type="ECO:0000256" key="1">
    <source>
        <dbReference type="ARBA" id="ARBA00004903"/>
    </source>
</evidence>
<dbReference type="EC" id="1.5.1.3" evidence="2"/>
<dbReference type="PROSITE" id="PS00075">
    <property type="entry name" value="DHFR_1"/>
    <property type="match status" value="1"/>
</dbReference>
<dbReference type="GO" id="GO:0046452">
    <property type="term" value="P:dihydrofolate metabolic process"/>
    <property type="evidence" value="ECO:0007669"/>
    <property type="project" value="TreeGrafter"/>
</dbReference>
<dbReference type="GO" id="GO:0006730">
    <property type="term" value="P:one-carbon metabolic process"/>
    <property type="evidence" value="ECO:0007669"/>
    <property type="project" value="UniProtKB-KW"/>
</dbReference>
<dbReference type="GO" id="GO:0050661">
    <property type="term" value="F:NADP binding"/>
    <property type="evidence" value="ECO:0007669"/>
    <property type="project" value="InterPro"/>
</dbReference>
<evidence type="ECO:0000259" key="8">
    <source>
        <dbReference type="PROSITE" id="PS51330"/>
    </source>
</evidence>
<accession>A0A3M7TAD8</accession>
<keyword evidence="10" id="KW-1185">Reference proteome</keyword>
<dbReference type="InterPro" id="IPR012259">
    <property type="entry name" value="DHFR"/>
</dbReference>
<dbReference type="CDD" id="cd00209">
    <property type="entry name" value="DHFR"/>
    <property type="match status" value="1"/>
</dbReference>
<dbReference type="PRINTS" id="PR00070">
    <property type="entry name" value="DHFR"/>
</dbReference>
<dbReference type="EMBL" id="REGN01000043">
    <property type="protein sequence ID" value="RNA44935.1"/>
    <property type="molecule type" value="Genomic_DNA"/>
</dbReference>
<evidence type="ECO:0000256" key="5">
    <source>
        <dbReference type="ARBA" id="ARBA00023002"/>
    </source>
</evidence>
<evidence type="ECO:0000256" key="6">
    <source>
        <dbReference type="ARBA" id="ARBA00048873"/>
    </source>
</evidence>
<dbReference type="STRING" id="10195.A0A3M7TAD8"/>
<dbReference type="Proteomes" id="UP000276133">
    <property type="component" value="Unassembled WGS sequence"/>
</dbReference>
<comment type="similarity">
    <text evidence="7">Belongs to the dihydrofolate reductase family.</text>
</comment>
<dbReference type="UniPathway" id="UPA00077">
    <property type="reaction ID" value="UER00158"/>
</dbReference>
<keyword evidence="3" id="KW-0554">One-carbon metabolism</keyword>
<dbReference type="PANTHER" id="PTHR48069:SF3">
    <property type="entry name" value="DIHYDROFOLATE REDUCTASE"/>
    <property type="match status" value="1"/>
</dbReference>
<dbReference type="Gene3D" id="3.40.430.10">
    <property type="entry name" value="Dihydrofolate Reductase, subunit A"/>
    <property type="match status" value="1"/>
</dbReference>
<protein>
    <recommendedName>
        <fullName evidence="2">dihydrofolate reductase</fullName>
        <ecNumber evidence="2">1.5.1.3</ecNumber>
    </recommendedName>
</protein>
<dbReference type="GO" id="GO:0046654">
    <property type="term" value="P:tetrahydrofolate biosynthetic process"/>
    <property type="evidence" value="ECO:0007669"/>
    <property type="project" value="UniProtKB-UniPathway"/>
</dbReference>
<keyword evidence="4" id="KW-0521">NADP</keyword>
<evidence type="ECO:0000313" key="10">
    <source>
        <dbReference type="Proteomes" id="UP000276133"/>
    </source>
</evidence>
<proteinExistence type="inferred from homology"/>
<dbReference type="InterPro" id="IPR001796">
    <property type="entry name" value="DHFR_dom"/>
</dbReference>
<evidence type="ECO:0000256" key="4">
    <source>
        <dbReference type="ARBA" id="ARBA00022857"/>
    </source>
</evidence>
<comment type="pathway">
    <text evidence="1">Cofactor biosynthesis; tetrahydrofolate biosynthesis; 5,6,7,8-tetrahydrofolate from 7,8-dihydrofolate: step 1/1.</text>
</comment>
<comment type="catalytic activity">
    <reaction evidence="6">
        <text>(6S)-5,6,7,8-tetrahydrofolate + NADP(+) = 7,8-dihydrofolate + NADPH + H(+)</text>
        <dbReference type="Rhea" id="RHEA:15009"/>
        <dbReference type="ChEBI" id="CHEBI:15378"/>
        <dbReference type="ChEBI" id="CHEBI:57451"/>
        <dbReference type="ChEBI" id="CHEBI:57453"/>
        <dbReference type="ChEBI" id="CHEBI:57783"/>
        <dbReference type="ChEBI" id="CHEBI:58349"/>
        <dbReference type="EC" id="1.5.1.3"/>
    </reaction>
</comment>
<comment type="caution">
    <text evidence="9">The sequence shown here is derived from an EMBL/GenBank/DDBJ whole genome shotgun (WGS) entry which is preliminary data.</text>
</comment>
<dbReference type="GO" id="GO:0004146">
    <property type="term" value="F:dihydrofolate reductase activity"/>
    <property type="evidence" value="ECO:0007669"/>
    <property type="project" value="UniProtKB-EC"/>
</dbReference>
<dbReference type="OrthoDB" id="4664297at2759"/>
<sequence length="209" mass="23833">MNKLVDQSIKLSLVVAMNSSNRGIGLNGTIPWHLPKDLKFFAKITTHTKDPSKVNAVIMGRLTWLSIPQNFRPLKNRLNVIISSKLDKESLGEKAGLSNILIFKSFDEAINSLITDHRDKIESIYAIGGSMIYKQALEYPAGFLHRIYLTRVFSDTQCDTFMQPENFLDNFTKLDNTSGDKEYLNTEFNTIQTEPSNNLNYAFEIYEKN</sequence>
<dbReference type="GO" id="GO:0046655">
    <property type="term" value="P:folic acid metabolic process"/>
    <property type="evidence" value="ECO:0007669"/>
    <property type="project" value="TreeGrafter"/>
</dbReference>
<name>A0A3M7TAD8_BRAPC</name>
<dbReference type="InterPro" id="IPR024072">
    <property type="entry name" value="DHFR-like_dom_sf"/>
</dbReference>
<dbReference type="SUPFAM" id="SSF53597">
    <property type="entry name" value="Dihydrofolate reductase-like"/>
    <property type="match status" value="1"/>
</dbReference>
<gene>
    <name evidence="9" type="ORF">BpHYR1_052224</name>
</gene>
<organism evidence="9 10">
    <name type="scientific">Brachionus plicatilis</name>
    <name type="common">Marine rotifer</name>
    <name type="synonym">Brachionus muelleri</name>
    <dbReference type="NCBI Taxonomy" id="10195"/>
    <lineage>
        <taxon>Eukaryota</taxon>
        <taxon>Metazoa</taxon>
        <taxon>Spiralia</taxon>
        <taxon>Gnathifera</taxon>
        <taxon>Rotifera</taxon>
        <taxon>Eurotatoria</taxon>
        <taxon>Monogononta</taxon>
        <taxon>Pseudotrocha</taxon>
        <taxon>Ploima</taxon>
        <taxon>Brachionidae</taxon>
        <taxon>Brachionus</taxon>
    </lineage>
</organism>
<dbReference type="PROSITE" id="PS51330">
    <property type="entry name" value="DHFR_2"/>
    <property type="match status" value="1"/>
</dbReference>
<reference evidence="9 10" key="1">
    <citation type="journal article" date="2018" name="Sci. Rep.">
        <title>Genomic signatures of local adaptation to the degree of environmental predictability in rotifers.</title>
        <authorList>
            <person name="Franch-Gras L."/>
            <person name="Hahn C."/>
            <person name="Garcia-Roger E.M."/>
            <person name="Carmona M.J."/>
            <person name="Serra M."/>
            <person name="Gomez A."/>
        </authorList>
    </citation>
    <scope>NUCLEOTIDE SEQUENCE [LARGE SCALE GENOMIC DNA]</scope>
    <source>
        <strain evidence="9">HYR1</strain>
    </source>
</reference>
<keyword evidence="5 9" id="KW-0560">Oxidoreductase</keyword>
<evidence type="ECO:0000256" key="2">
    <source>
        <dbReference type="ARBA" id="ARBA00012856"/>
    </source>
</evidence>
<dbReference type="AlphaFoldDB" id="A0A3M7TAD8"/>
<dbReference type="PANTHER" id="PTHR48069">
    <property type="entry name" value="DIHYDROFOLATE REDUCTASE"/>
    <property type="match status" value="1"/>
</dbReference>
<dbReference type="GO" id="GO:0005739">
    <property type="term" value="C:mitochondrion"/>
    <property type="evidence" value="ECO:0007669"/>
    <property type="project" value="TreeGrafter"/>
</dbReference>
<dbReference type="Pfam" id="PF00186">
    <property type="entry name" value="DHFR_1"/>
    <property type="match status" value="1"/>
</dbReference>